<dbReference type="GO" id="GO:0016705">
    <property type="term" value="F:oxidoreductase activity, acting on paired donors, with incorporation or reduction of molecular oxygen"/>
    <property type="evidence" value="ECO:0007669"/>
    <property type="project" value="InterPro"/>
</dbReference>
<keyword evidence="7" id="KW-0256">Endoplasmic reticulum</keyword>
<sequence>MPYILPVPYIFRFRRFFVFNRQRDSGVTAIEIKQKRKIIHYKKWQRLGIEYAEPHIPYGSLAAVVRKEKHLGMVLHGIYCQKTKAKIVGLFMFFKPILLIRDADLARKIMTTDFNSFHDRGLYVDEKNDPMSGNIFVLPGQRWRALRAKLTPAFTSGKLKGMFDTIDEVGNKLTEYIKRTCGNDTVKTFEMKNVLTTIAKFMVFLGMGDNITYPLRDIVKRTIEFRERHNVIRKDLLQLLIQLRNTGKISDDTDKLWDIETSAKILESMSIEQIAAQAFLFYIAGSETTAATAAYTIYELAMSPKILECAQNEVDQCLLKHGLQPEGKLTYAALYDMKYLDLCIMGEAIFYIFNLNGSIRANLRTSSVRHQSKASMMWPVICLESKTLKSIVVGDIIGAYRVDYELLEVYLSMPNLSEQ</sequence>
<keyword evidence="12" id="KW-0472">Membrane</keyword>
<keyword evidence="5" id="KW-0349">Heme</keyword>
<dbReference type="STRING" id="37546.A0A1B0FGB8"/>
<evidence type="ECO:0000256" key="11">
    <source>
        <dbReference type="ARBA" id="ARBA00023033"/>
    </source>
</evidence>
<dbReference type="InterPro" id="IPR050476">
    <property type="entry name" value="Insect_CytP450_Detox"/>
</dbReference>
<dbReference type="VEuPathDB" id="VectorBase:GMOY002798"/>
<dbReference type="PANTHER" id="PTHR24292:SF93">
    <property type="entry name" value="CYTOCHROME P450 310A1-RELATED"/>
    <property type="match status" value="1"/>
</dbReference>
<reference evidence="13" key="1">
    <citation type="submission" date="2020-05" db="UniProtKB">
        <authorList>
            <consortium name="EnsemblMetazoa"/>
        </authorList>
    </citation>
    <scope>IDENTIFICATION</scope>
    <source>
        <strain evidence="13">Yale</strain>
    </source>
</reference>
<evidence type="ECO:0000256" key="7">
    <source>
        <dbReference type="ARBA" id="ARBA00022824"/>
    </source>
</evidence>
<evidence type="ECO:0000256" key="6">
    <source>
        <dbReference type="ARBA" id="ARBA00022723"/>
    </source>
</evidence>
<dbReference type="Gene3D" id="1.10.630.10">
    <property type="entry name" value="Cytochrome P450"/>
    <property type="match status" value="2"/>
</dbReference>
<dbReference type="PhylomeDB" id="A0A1B0FGB8"/>
<evidence type="ECO:0000256" key="9">
    <source>
        <dbReference type="ARBA" id="ARBA00023002"/>
    </source>
</evidence>
<dbReference type="GO" id="GO:0005506">
    <property type="term" value="F:iron ion binding"/>
    <property type="evidence" value="ECO:0007669"/>
    <property type="project" value="InterPro"/>
</dbReference>
<dbReference type="InterPro" id="IPR036396">
    <property type="entry name" value="Cyt_P450_sf"/>
</dbReference>
<keyword evidence="9" id="KW-0560">Oxidoreductase</keyword>
<evidence type="ECO:0000256" key="3">
    <source>
        <dbReference type="ARBA" id="ARBA00004406"/>
    </source>
</evidence>
<evidence type="ECO:0000256" key="8">
    <source>
        <dbReference type="ARBA" id="ARBA00022848"/>
    </source>
</evidence>
<dbReference type="SUPFAM" id="SSF48264">
    <property type="entry name" value="Cytochrome P450"/>
    <property type="match status" value="1"/>
</dbReference>
<keyword evidence="6" id="KW-0479">Metal-binding</keyword>
<proteinExistence type="inferred from homology"/>
<organism evidence="13 14">
    <name type="scientific">Glossina morsitans morsitans</name>
    <name type="common">Savannah tsetse fly</name>
    <dbReference type="NCBI Taxonomy" id="37546"/>
    <lineage>
        <taxon>Eukaryota</taxon>
        <taxon>Metazoa</taxon>
        <taxon>Ecdysozoa</taxon>
        <taxon>Arthropoda</taxon>
        <taxon>Hexapoda</taxon>
        <taxon>Insecta</taxon>
        <taxon>Pterygota</taxon>
        <taxon>Neoptera</taxon>
        <taxon>Endopterygota</taxon>
        <taxon>Diptera</taxon>
        <taxon>Brachycera</taxon>
        <taxon>Muscomorpha</taxon>
        <taxon>Hippoboscoidea</taxon>
        <taxon>Glossinidae</taxon>
        <taxon>Glossina</taxon>
    </lineage>
</organism>
<evidence type="ECO:0000256" key="1">
    <source>
        <dbReference type="ARBA" id="ARBA00001971"/>
    </source>
</evidence>
<dbReference type="GO" id="GO:0004497">
    <property type="term" value="F:monooxygenase activity"/>
    <property type="evidence" value="ECO:0007669"/>
    <property type="project" value="UniProtKB-KW"/>
</dbReference>
<dbReference type="EMBL" id="CCAG010020873">
    <property type="status" value="NOT_ANNOTATED_CDS"/>
    <property type="molecule type" value="Genomic_DNA"/>
</dbReference>
<name>A0A1B0FGB8_GLOMM</name>
<protein>
    <recommendedName>
        <fullName evidence="15">Cytochrome P450</fullName>
    </recommendedName>
</protein>
<evidence type="ECO:0000256" key="5">
    <source>
        <dbReference type="ARBA" id="ARBA00022617"/>
    </source>
</evidence>
<dbReference type="Pfam" id="PF00067">
    <property type="entry name" value="p450"/>
    <property type="match status" value="2"/>
</dbReference>
<dbReference type="AlphaFoldDB" id="A0A1B0FGB8"/>
<keyword evidence="11" id="KW-0503">Monooxygenase</keyword>
<comment type="similarity">
    <text evidence="4">Belongs to the cytochrome P450 family.</text>
</comment>
<dbReference type="Proteomes" id="UP000092444">
    <property type="component" value="Unassembled WGS sequence"/>
</dbReference>
<dbReference type="PANTHER" id="PTHR24292">
    <property type="entry name" value="CYTOCHROME P450"/>
    <property type="match status" value="1"/>
</dbReference>
<evidence type="ECO:0000256" key="4">
    <source>
        <dbReference type="ARBA" id="ARBA00010617"/>
    </source>
</evidence>
<evidence type="ECO:0000313" key="14">
    <source>
        <dbReference type="Proteomes" id="UP000092444"/>
    </source>
</evidence>
<dbReference type="GO" id="GO:0005789">
    <property type="term" value="C:endoplasmic reticulum membrane"/>
    <property type="evidence" value="ECO:0007669"/>
    <property type="project" value="UniProtKB-SubCell"/>
</dbReference>
<dbReference type="InterPro" id="IPR001128">
    <property type="entry name" value="Cyt_P450"/>
</dbReference>
<evidence type="ECO:0000256" key="10">
    <source>
        <dbReference type="ARBA" id="ARBA00023004"/>
    </source>
</evidence>
<dbReference type="EMBL" id="CCAG010020874">
    <property type="status" value="NOT_ANNOTATED_CDS"/>
    <property type="molecule type" value="Genomic_DNA"/>
</dbReference>
<comment type="cofactor">
    <cofactor evidence="1">
        <name>heme</name>
        <dbReference type="ChEBI" id="CHEBI:30413"/>
    </cofactor>
</comment>
<keyword evidence="14" id="KW-1185">Reference proteome</keyword>
<evidence type="ECO:0000256" key="2">
    <source>
        <dbReference type="ARBA" id="ARBA00004174"/>
    </source>
</evidence>
<dbReference type="GO" id="GO:0020037">
    <property type="term" value="F:heme binding"/>
    <property type="evidence" value="ECO:0007669"/>
    <property type="project" value="InterPro"/>
</dbReference>
<accession>A0A1B0FGB8</accession>
<comment type="subcellular location">
    <subcellularLocation>
        <location evidence="3">Endoplasmic reticulum membrane</location>
        <topology evidence="3">Peripheral membrane protein</topology>
    </subcellularLocation>
    <subcellularLocation>
        <location evidence="2">Microsome membrane</location>
        <topology evidence="2">Peripheral membrane protein</topology>
    </subcellularLocation>
</comment>
<keyword evidence="8" id="KW-0492">Microsome</keyword>
<evidence type="ECO:0000313" key="13">
    <source>
        <dbReference type="EnsemblMetazoa" id="GMOY002798-PA"/>
    </source>
</evidence>
<evidence type="ECO:0008006" key="15">
    <source>
        <dbReference type="Google" id="ProtNLM"/>
    </source>
</evidence>
<dbReference type="EnsemblMetazoa" id="GMOY002798-RA">
    <property type="protein sequence ID" value="GMOY002798-PA"/>
    <property type="gene ID" value="GMOY002798"/>
</dbReference>
<keyword evidence="10" id="KW-0408">Iron</keyword>
<evidence type="ECO:0000256" key="12">
    <source>
        <dbReference type="ARBA" id="ARBA00023136"/>
    </source>
</evidence>